<evidence type="ECO:0000256" key="1">
    <source>
        <dbReference type="SAM" id="Phobius"/>
    </source>
</evidence>
<keyword evidence="1" id="KW-1133">Transmembrane helix</keyword>
<keyword evidence="1" id="KW-0472">Membrane</keyword>
<evidence type="ECO:0000313" key="2">
    <source>
        <dbReference type="EMBL" id="GLQ86543.1"/>
    </source>
</evidence>
<organism evidence="2 3">
    <name type="scientific">Dyella flagellata</name>
    <dbReference type="NCBI Taxonomy" id="1867833"/>
    <lineage>
        <taxon>Bacteria</taxon>
        <taxon>Pseudomonadati</taxon>
        <taxon>Pseudomonadota</taxon>
        <taxon>Gammaproteobacteria</taxon>
        <taxon>Lysobacterales</taxon>
        <taxon>Rhodanobacteraceae</taxon>
        <taxon>Dyella</taxon>
    </lineage>
</organism>
<proteinExistence type="predicted"/>
<evidence type="ECO:0008006" key="4">
    <source>
        <dbReference type="Google" id="ProtNLM"/>
    </source>
</evidence>
<keyword evidence="1" id="KW-0812">Transmembrane</keyword>
<feature type="transmembrane region" description="Helical" evidence="1">
    <location>
        <begin position="71"/>
        <end position="92"/>
    </location>
</feature>
<protein>
    <recommendedName>
        <fullName evidence="4">DUF3185 domain-containing protein</fullName>
    </recommendedName>
</protein>
<comment type="caution">
    <text evidence="2">The sequence shown here is derived from an EMBL/GenBank/DDBJ whole genome shotgun (WGS) entry which is preliminary data.</text>
</comment>
<sequence>MGTAFLLLDAGAYDRPNIFAEPSMRAILIVLGLVLLAGGLWVVFGHGSYSQTDTLVQIGSAKLTATHDKAIPSWMGIGGIVVGALLAAGGLFSKR</sequence>
<evidence type="ECO:0000313" key="3">
    <source>
        <dbReference type="Proteomes" id="UP001156627"/>
    </source>
</evidence>
<gene>
    <name evidence="2" type="ORF">GCM10007898_01090</name>
</gene>
<name>A0ABQ5X662_9GAMM</name>
<accession>A0ABQ5X662</accession>
<keyword evidence="3" id="KW-1185">Reference proteome</keyword>
<reference evidence="3" key="1">
    <citation type="journal article" date="2019" name="Int. J. Syst. Evol. Microbiol.">
        <title>The Global Catalogue of Microorganisms (GCM) 10K type strain sequencing project: providing services to taxonomists for standard genome sequencing and annotation.</title>
        <authorList>
            <consortium name="The Broad Institute Genomics Platform"/>
            <consortium name="The Broad Institute Genome Sequencing Center for Infectious Disease"/>
            <person name="Wu L."/>
            <person name="Ma J."/>
        </authorList>
    </citation>
    <scope>NUCLEOTIDE SEQUENCE [LARGE SCALE GENOMIC DNA]</scope>
    <source>
        <strain evidence="3">NBRC 111981</strain>
    </source>
</reference>
<dbReference type="Proteomes" id="UP001156627">
    <property type="component" value="Unassembled WGS sequence"/>
</dbReference>
<dbReference type="EMBL" id="BSOA01000002">
    <property type="protein sequence ID" value="GLQ86543.1"/>
    <property type="molecule type" value="Genomic_DNA"/>
</dbReference>
<feature type="transmembrane region" description="Helical" evidence="1">
    <location>
        <begin position="26"/>
        <end position="44"/>
    </location>
</feature>